<evidence type="ECO:0000259" key="3">
    <source>
        <dbReference type="PROSITE" id="PS50158"/>
    </source>
</evidence>
<sequence length="350" mass="39972">MGDLAVATTKKDGGSTSVKCPMLSTTNYNVWAIRMKLLLQVNEVWEVVEDESTDTKKNVMATALLFQSIPESLILQFGDLKTAKKVWDAIKSRHVGAERVREARLQTLQTEFDRLRMKDTEKIDEFVGKLTEISSKSNALGESIDESKLVKKFLQGLPRKKYIHMVASLEQLLDLKTAGFEDVVGRLKAYEERICEEEEDPQENQKQLMYTNTESQAQRSYQGEYRGRGRGGRGYSRGRGRGRSYWDNREAAHITCFRCDKVGHFAATCPDRLLKLQETTESKNGDETQEADALMMHEIVYLNERNVRPTDFEPCVNNEKIWYLDTGASNHMSGNRSYFNHIDCNITGKV</sequence>
<feature type="compositionally biased region" description="Basic residues" evidence="2">
    <location>
        <begin position="228"/>
        <end position="242"/>
    </location>
</feature>
<accession>A0A6J0LU54</accession>
<dbReference type="Proteomes" id="UP000504610">
    <property type="component" value="Chromosome 4"/>
</dbReference>
<feature type="compositionally biased region" description="Polar residues" evidence="2">
    <location>
        <begin position="204"/>
        <end position="218"/>
    </location>
</feature>
<feature type="region of interest" description="Disordered" evidence="2">
    <location>
        <begin position="196"/>
        <end position="242"/>
    </location>
</feature>
<dbReference type="InterPro" id="IPR036875">
    <property type="entry name" value="Znf_CCHC_sf"/>
</dbReference>
<keyword evidence="4" id="KW-1185">Reference proteome</keyword>
<dbReference type="GO" id="GO:0003676">
    <property type="term" value="F:nucleic acid binding"/>
    <property type="evidence" value="ECO:0007669"/>
    <property type="project" value="InterPro"/>
</dbReference>
<protein>
    <submittedName>
        <fullName evidence="5">Uncharacterized protein LOC108834540</fullName>
    </submittedName>
</protein>
<dbReference type="GeneID" id="108834540"/>
<keyword evidence="1" id="KW-0862">Zinc</keyword>
<dbReference type="KEGG" id="rsz:108834540"/>
<organism evidence="4 5">
    <name type="scientific">Raphanus sativus</name>
    <name type="common">Radish</name>
    <name type="synonym">Raphanus raphanistrum var. sativus</name>
    <dbReference type="NCBI Taxonomy" id="3726"/>
    <lineage>
        <taxon>Eukaryota</taxon>
        <taxon>Viridiplantae</taxon>
        <taxon>Streptophyta</taxon>
        <taxon>Embryophyta</taxon>
        <taxon>Tracheophyta</taxon>
        <taxon>Spermatophyta</taxon>
        <taxon>Magnoliopsida</taxon>
        <taxon>eudicotyledons</taxon>
        <taxon>Gunneridae</taxon>
        <taxon>Pentapetalae</taxon>
        <taxon>rosids</taxon>
        <taxon>malvids</taxon>
        <taxon>Brassicales</taxon>
        <taxon>Brassicaceae</taxon>
        <taxon>Brassiceae</taxon>
        <taxon>Raphanus</taxon>
    </lineage>
</organism>
<dbReference type="PANTHER" id="PTHR35317">
    <property type="entry name" value="OS04G0629600 PROTEIN"/>
    <property type="match status" value="1"/>
</dbReference>
<dbReference type="GO" id="GO:0008270">
    <property type="term" value="F:zinc ion binding"/>
    <property type="evidence" value="ECO:0007669"/>
    <property type="project" value="UniProtKB-KW"/>
</dbReference>
<dbReference type="PROSITE" id="PS50158">
    <property type="entry name" value="ZF_CCHC"/>
    <property type="match status" value="1"/>
</dbReference>
<proteinExistence type="predicted"/>
<dbReference type="Pfam" id="PF14223">
    <property type="entry name" value="Retrotran_gag_2"/>
    <property type="match status" value="1"/>
</dbReference>
<dbReference type="SMART" id="SM00343">
    <property type="entry name" value="ZnF_C2HC"/>
    <property type="match status" value="1"/>
</dbReference>
<name>A0A6J0LU54_RAPSA</name>
<evidence type="ECO:0000313" key="4">
    <source>
        <dbReference type="Proteomes" id="UP000504610"/>
    </source>
</evidence>
<reference evidence="4" key="1">
    <citation type="journal article" date="2019" name="Database">
        <title>The radish genome database (RadishGD): an integrated information resource for radish genomics.</title>
        <authorList>
            <person name="Yu H.J."/>
            <person name="Baek S."/>
            <person name="Lee Y.J."/>
            <person name="Cho A."/>
            <person name="Mun J.H."/>
        </authorList>
    </citation>
    <scope>NUCLEOTIDE SEQUENCE [LARGE SCALE GENOMIC DNA]</scope>
    <source>
        <strain evidence="4">cv. WK10039</strain>
    </source>
</reference>
<dbReference type="InterPro" id="IPR001878">
    <property type="entry name" value="Znf_CCHC"/>
</dbReference>
<reference evidence="5" key="2">
    <citation type="submission" date="2025-08" db="UniProtKB">
        <authorList>
            <consortium name="RefSeq"/>
        </authorList>
    </citation>
    <scope>IDENTIFICATION</scope>
    <source>
        <tissue evidence="5">Leaf</tissue>
    </source>
</reference>
<evidence type="ECO:0000256" key="1">
    <source>
        <dbReference type="PROSITE-ProRule" id="PRU00047"/>
    </source>
</evidence>
<dbReference type="Gene3D" id="4.10.60.10">
    <property type="entry name" value="Zinc finger, CCHC-type"/>
    <property type="match status" value="1"/>
</dbReference>
<keyword evidence="1" id="KW-0863">Zinc-finger</keyword>
<evidence type="ECO:0000313" key="5">
    <source>
        <dbReference type="RefSeq" id="XP_018463378.1"/>
    </source>
</evidence>
<evidence type="ECO:0000256" key="2">
    <source>
        <dbReference type="SAM" id="MobiDB-lite"/>
    </source>
</evidence>
<keyword evidence="1" id="KW-0479">Metal-binding</keyword>
<feature type="domain" description="CCHC-type" evidence="3">
    <location>
        <begin position="256"/>
        <end position="271"/>
    </location>
</feature>
<dbReference type="Pfam" id="PF00098">
    <property type="entry name" value="zf-CCHC"/>
    <property type="match status" value="1"/>
</dbReference>
<gene>
    <name evidence="5" type="primary">LOC108834540</name>
</gene>
<dbReference type="RefSeq" id="XP_018463378.1">
    <property type="nucleotide sequence ID" value="XM_018607876.1"/>
</dbReference>
<dbReference type="OrthoDB" id="1108004at2759"/>
<dbReference type="AlphaFoldDB" id="A0A6J0LU54"/>
<dbReference type="PANTHER" id="PTHR35317:SF44">
    <property type="entry name" value="RNA-DIRECTED DNA POLYMERASE"/>
    <property type="match status" value="1"/>
</dbReference>
<dbReference type="SUPFAM" id="SSF57756">
    <property type="entry name" value="Retrovirus zinc finger-like domains"/>
    <property type="match status" value="1"/>
</dbReference>